<evidence type="ECO:0000256" key="1">
    <source>
        <dbReference type="ARBA" id="ARBA00004167"/>
    </source>
</evidence>
<evidence type="ECO:0000313" key="14">
    <source>
        <dbReference type="EMBL" id="GIX70315.1"/>
    </source>
</evidence>
<dbReference type="Proteomes" id="UP001054945">
    <property type="component" value="Unassembled WGS sequence"/>
</dbReference>
<keyword evidence="4" id="KW-0732">Signal</keyword>
<keyword evidence="6 12" id="KW-0106">Calcium</keyword>
<dbReference type="GO" id="GO:0005911">
    <property type="term" value="C:cell-cell junction"/>
    <property type="evidence" value="ECO:0007669"/>
    <property type="project" value="TreeGrafter"/>
</dbReference>
<comment type="subcellular location">
    <subcellularLocation>
        <location evidence="1">Membrane</location>
        <topology evidence="1">Single-pass membrane protein</topology>
    </subcellularLocation>
</comment>
<evidence type="ECO:0000256" key="10">
    <source>
        <dbReference type="ARBA" id="ARBA00023157"/>
    </source>
</evidence>
<proteinExistence type="predicted"/>
<dbReference type="PANTHER" id="PTHR24025">
    <property type="entry name" value="DESMOGLEIN FAMILY MEMBER"/>
    <property type="match status" value="1"/>
</dbReference>
<sequence>MIMKTFIDPITGQLKTAQMIDREKRSRYILEAHVQDKRKSEWECTSTVEVLVSDINDNAPEFPQELYSVNIPEDAEVGTLITKVHASDRDIGNNRMVSYYLVDSAQNHFIMDETTGIVSLNKPVDREEVPMYNLTVQASDHGIPRLSTLCTLLVLLQDVNDNPPEFTSKYYHASIPETAAVGTEILKLTATSRDSGVNAEIAYSIIQSPKSEVFSIHPKFGVLAISSPLDYETARGYYILVKAIDGGTPPLSTEVGVNITVTDANDNAPSFTQQSYSTVIREDALVGDKIIQVIATDIDSPPNARIKYSICGGDRFGQFLIDKSMGYISLASDLDREKVSNYVLEICAADSGIPTLSSTSFVNIEVSDVNDNPPLFSEENYTAIVQEGKPLGFTVLKFTVTDQDAPPNTGPFLFDILNGNEEGAFRVVQQDATLRTASKFDVKNQSEFTLQVRVTDGGSPALYSETWVNIIVIEESRYPPVVTPLDVSVSSYLDEFPGGVMGRVHAVDQDPYDKLIFDILNPHQNLFTIDREDGTIVALPGLDVGTYELNVSISDGKFTTYTTVSIEVNMVTAEAVANSVAIRLDDVTPEDFLLSYKRFLAGD</sequence>
<dbReference type="GO" id="GO:0001736">
    <property type="term" value="P:establishment of planar polarity"/>
    <property type="evidence" value="ECO:0007669"/>
    <property type="project" value="UniProtKB-ARBA"/>
</dbReference>
<name>A0AAV4MDE9_CAEEX</name>
<keyword evidence="10" id="KW-1015">Disulfide bond</keyword>
<evidence type="ECO:0000256" key="4">
    <source>
        <dbReference type="ARBA" id="ARBA00022729"/>
    </source>
</evidence>
<feature type="domain" description="Cadherin" evidence="13">
    <location>
        <begin position="63"/>
        <end position="166"/>
    </location>
</feature>
<dbReference type="GO" id="GO:0005509">
    <property type="term" value="F:calcium ion binding"/>
    <property type="evidence" value="ECO:0007669"/>
    <property type="project" value="UniProtKB-UniRule"/>
</dbReference>
<accession>A0AAV4MDE9</accession>
<evidence type="ECO:0000256" key="5">
    <source>
        <dbReference type="ARBA" id="ARBA00022737"/>
    </source>
</evidence>
<feature type="domain" description="Cadherin" evidence="13">
    <location>
        <begin position="272"/>
        <end position="376"/>
    </location>
</feature>
<dbReference type="GO" id="GO:0007424">
    <property type="term" value="P:open tracheal system development"/>
    <property type="evidence" value="ECO:0007669"/>
    <property type="project" value="UniProtKB-ARBA"/>
</dbReference>
<keyword evidence="5" id="KW-0677">Repeat</keyword>
<keyword evidence="15" id="KW-1185">Reference proteome</keyword>
<keyword evidence="9" id="KW-0472">Membrane</keyword>
<dbReference type="SUPFAM" id="SSF49313">
    <property type="entry name" value="Cadherin-like"/>
    <property type="match status" value="6"/>
</dbReference>
<evidence type="ECO:0000256" key="12">
    <source>
        <dbReference type="PROSITE-ProRule" id="PRU00043"/>
    </source>
</evidence>
<evidence type="ECO:0000256" key="6">
    <source>
        <dbReference type="ARBA" id="ARBA00022837"/>
    </source>
</evidence>
<dbReference type="Pfam" id="PF00028">
    <property type="entry name" value="Cadherin"/>
    <property type="match status" value="5"/>
</dbReference>
<evidence type="ECO:0000256" key="2">
    <source>
        <dbReference type="ARBA" id="ARBA00022536"/>
    </source>
</evidence>
<dbReference type="GO" id="GO:0007156">
    <property type="term" value="P:homophilic cell adhesion via plasma membrane adhesion molecules"/>
    <property type="evidence" value="ECO:0007669"/>
    <property type="project" value="InterPro"/>
</dbReference>
<keyword evidence="11" id="KW-0325">Glycoprotein</keyword>
<evidence type="ECO:0000256" key="7">
    <source>
        <dbReference type="ARBA" id="ARBA00022889"/>
    </source>
</evidence>
<dbReference type="EMBL" id="BPLR01002129">
    <property type="protein sequence ID" value="GIX70315.1"/>
    <property type="molecule type" value="Genomic_DNA"/>
</dbReference>
<comment type="caution">
    <text evidence="14">The sequence shown here is derived from an EMBL/GenBank/DDBJ whole genome shotgun (WGS) entry which is preliminary data.</text>
</comment>
<evidence type="ECO:0000259" key="13">
    <source>
        <dbReference type="PROSITE" id="PS50268"/>
    </source>
</evidence>
<feature type="domain" description="Cadherin" evidence="13">
    <location>
        <begin position="167"/>
        <end position="271"/>
    </location>
</feature>
<dbReference type="InterPro" id="IPR050971">
    <property type="entry name" value="Cadherin-domain_protein"/>
</dbReference>
<dbReference type="InterPro" id="IPR002126">
    <property type="entry name" value="Cadherin-like_dom"/>
</dbReference>
<evidence type="ECO:0000256" key="9">
    <source>
        <dbReference type="ARBA" id="ARBA00023136"/>
    </source>
</evidence>
<reference evidence="14 15" key="1">
    <citation type="submission" date="2021-06" db="EMBL/GenBank/DDBJ databases">
        <title>Caerostris extrusa draft genome.</title>
        <authorList>
            <person name="Kono N."/>
            <person name="Arakawa K."/>
        </authorList>
    </citation>
    <scope>NUCLEOTIDE SEQUENCE [LARGE SCALE GENOMIC DNA]</scope>
</reference>
<evidence type="ECO:0000313" key="15">
    <source>
        <dbReference type="Proteomes" id="UP001054945"/>
    </source>
</evidence>
<protein>
    <submittedName>
        <fullName evidence="14">Fat-like cadherin-related tumor suppressor homolog</fullName>
    </submittedName>
</protein>
<evidence type="ECO:0000256" key="3">
    <source>
        <dbReference type="ARBA" id="ARBA00022692"/>
    </source>
</evidence>
<feature type="domain" description="Cadherin" evidence="13">
    <location>
        <begin position="377"/>
        <end position="482"/>
    </location>
</feature>
<gene>
    <name evidence="14" type="primary">kug</name>
    <name evidence="14" type="ORF">CEXT_248481</name>
</gene>
<dbReference type="PROSITE" id="PS00232">
    <property type="entry name" value="CADHERIN_1"/>
    <property type="match status" value="3"/>
</dbReference>
<keyword evidence="7" id="KW-0130">Cell adhesion</keyword>
<dbReference type="PROSITE" id="PS50268">
    <property type="entry name" value="CADHERIN_2"/>
    <property type="match status" value="6"/>
</dbReference>
<dbReference type="Gene3D" id="2.60.40.60">
    <property type="entry name" value="Cadherins"/>
    <property type="match status" value="6"/>
</dbReference>
<evidence type="ECO:0000256" key="11">
    <source>
        <dbReference type="ARBA" id="ARBA00023180"/>
    </source>
</evidence>
<keyword evidence="3" id="KW-0812">Transmembrane</keyword>
<dbReference type="InterPro" id="IPR020894">
    <property type="entry name" value="Cadherin_CS"/>
</dbReference>
<dbReference type="SMART" id="SM00112">
    <property type="entry name" value="CA"/>
    <property type="match status" value="6"/>
</dbReference>
<dbReference type="AlphaFoldDB" id="A0AAV4MDE9"/>
<organism evidence="14 15">
    <name type="scientific">Caerostris extrusa</name>
    <name type="common">Bark spider</name>
    <name type="synonym">Caerostris bankana</name>
    <dbReference type="NCBI Taxonomy" id="172846"/>
    <lineage>
        <taxon>Eukaryota</taxon>
        <taxon>Metazoa</taxon>
        <taxon>Ecdysozoa</taxon>
        <taxon>Arthropoda</taxon>
        <taxon>Chelicerata</taxon>
        <taxon>Arachnida</taxon>
        <taxon>Araneae</taxon>
        <taxon>Araneomorphae</taxon>
        <taxon>Entelegynae</taxon>
        <taxon>Araneoidea</taxon>
        <taxon>Araneidae</taxon>
        <taxon>Caerostris</taxon>
    </lineage>
</organism>
<dbReference type="PANTHER" id="PTHR24025:SF23">
    <property type="entry name" value="NEURAL-CADHERIN"/>
    <property type="match status" value="1"/>
</dbReference>
<feature type="domain" description="Cadherin" evidence="13">
    <location>
        <begin position="497"/>
        <end position="599"/>
    </location>
</feature>
<dbReference type="GO" id="GO:0005886">
    <property type="term" value="C:plasma membrane"/>
    <property type="evidence" value="ECO:0007669"/>
    <property type="project" value="InterPro"/>
</dbReference>
<dbReference type="PRINTS" id="PR00205">
    <property type="entry name" value="CADHERIN"/>
</dbReference>
<dbReference type="CDD" id="cd11304">
    <property type="entry name" value="Cadherin_repeat"/>
    <property type="match status" value="6"/>
</dbReference>
<feature type="domain" description="Cadherin" evidence="13">
    <location>
        <begin position="7"/>
        <end position="62"/>
    </location>
</feature>
<dbReference type="FunFam" id="2.60.40.60:FF:000037">
    <property type="entry name" value="FAT atypical cadherin 1"/>
    <property type="match status" value="1"/>
</dbReference>
<dbReference type="GO" id="GO:0030855">
    <property type="term" value="P:epithelial cell differentiation"/>
    <property type="evidence" value="ECO:0007669"/>
    <property type="project" value="UniProtKB-ARBA"/>
</dbReference>
<dbReference type="FunFam" id="2.60.40.60:FF:000013">
    <property type="entry name" value="Cadherin EGF LAG seven-pass G-type receptor"/>
    <property type="match status" value="2"/>
</dbReference>
<keyword evidence="2" id="KW-0245">EGF-like domain</keyword>
<dbReference type="InterPro" id="IPR015919">
    <property type="entry name" value="Cadherin-like_sf"/>
</dbReference>
<keyword evidence="8" id="KW-1133">Transmembrane helix</keyword>
<dbReference type="FunFam" id="2.60.40.60:FF:000020">
    <property type="entry name" value="Dachsous cadherin-related 1b"/>
    <property type="match status" value="1"/>
</dbReference>
<evidence type="ECO:0000256" key="8">
    <source>
        <dbReference type="ARBA" id="ARBA00022989"/>
    </source>
</evidence>